<protein>
    <submittedName>
        <fullName evidence="3">Uncharacterized SAM-binding protein YcdF, DUF218 family</fullName>
    </submittedName>
</protein>
<dbReference type="Proteomes" id="UP000198741">
    <property type="component" value="Chromosome I"/>
</dbReference>
<name>A0A1H0T0S8_9ACTN</name>
<dbReference type="Gene3D" id="3.40.50.620">
    <property type="entry name" value="HUPs"/>
    <property type="match status" value="1"/>
</dbReference>
<organism evidence="3 4">
    <name type="scientific">Nakamurella panacisegetis</name>
    <dbReference type="NCBI Taxonomy" id="1090615"/>
    <lineage>
        <taxon>Bacteria</taxon>
        <taxon>Bacillati</taxon>
        <taxon>Actinomycetota</taxon>
        <taxon>Actinomycetes</taxon>
        <taxon>Nakamurellales</taxon>
        <taxon>Nakamurellaceae</taxon>
        <taxon>Nakamurella</taxon>
    </lineage>
</organism>
<dbReference type="STRING" id="1090615.SAMN04515671_4404"/>
<proteinExistence type="predicted"/>
<dbReference type="RefSeq" id="WP_231988252.1">
    <property type="nucleotide sequence ID" value="NZ_LT629710.1"/>
</dbReference>
<dbReference type="InterPro" id="IPR003848">
    <property type="entry name" value="DUF218"/>
</dbReference>
<evidence type="ECO:0000313" key="3">
    <source>
        <dbReference type="EMBL" id="SDP47692.1"/>
    </source>
</evidence>
<dbReference type="InterPro" id="IPR014729">
    <property type="entry name" value="Rossmann-like_a/b/a_fold"/>
</dbReference>
<dbReference type="PANTHER" id="PTHR30336">
    <property type="entry name" value="INNER MEMBRANE PROTEIN, PROBABLE PERMEASE"/>
    <property type="match status" value="1"/>
</dbReference>
<keyword evidence="1" id="KW-0472">Membrane</keyword>
<dbReference type="EMBL" id="LT629710">
    <property type="protein sequence ID" value="SDP47692.1"/>
    <property type="molecule type" value="Genomic_DNA"/>
</dbReference>
<dbReference type="GO" id="GO:0005886">
    <property type="term" value="C:plasma membrane"/>
    <property type="evidence" value="ECO:0007669"/>
    <property type="project" value="TreeGrafter"/>
</dbReference>
<keyword evidence="1" id="KW-0812">Transmembrane</keyword>
<feature type="transmembrane region" description="Helical" evidence="1">
    <location>
        <begin position="7"/>
        <end position="30"/>
    </location>
</feature>
<sequence length="206" mass="21132">MRVLRGVGRYLAGTLLVAALIVAGVVIRIVQTAHVDQRGHADAIVVLGAAQYNGRPSDVFAARLDHAAALYRAGVASHILTIGGGQTGDRVTEGEAGQVYLAEAGIPPSALVAVGTGNDTLVSLRAADALLTRRGWTSVVLVTDPWHAERSRLIARDLGLAVQVSSVSTGPAATAGVEGRYVQRETLGTLFYLLTGGSSGAGSAVL</sequence>
<evidence type="ECO:0000256" key="1">
    <source>
        <dbReference type="SAM" id="Phobius"/>
    </source>
</evidence>
<dbReference type="InterPro" id="IPR051599">
    <property type="entry name" value="Cell_Envelope_Assoc"/>
</dbReference>
<accession>A0A1H0T0S8</accession>
<dbReference type="PANTHER" id="PTHR30336:SF20">
    <property type="entry name" value="DUF218 DOMAIN-CONTAINING PROTEIN"/>
    <property type="match status" value="1"/>
</dbReference>
<feature type="domain" description="DUF218" evidence="2">
    <location>
        <begin position="42"/>
        <end position="188"/>
    </location>
</feature>
<reference evidence="3 4" key="1">
    <citation type="submission" date="2016-10" db="EMBL/GenBank/DDBJ databases">
        <authorList>
            <person name="de Groot N.N."/>
        </authorList>
    </citation>
    <scope>NUCLEOTIDE SEQUENCE [LARGE SCALE GENOMIC DNA]</scope>
    <source>
        <strain evidence="4">P4-7,KCTC 19426,CECT 7604</strain>
    </source>
</reference>
<keyword evidence="1" id="KW-1133">Transmembrane helix</keyword>
<dbReference type="Pfam" id="PF02698">
    <property type="entry name" value="DUF218"/>
    <property type="match status" value="1"/>
</dbReference>
<dbReference type="AlphaFoldDB" id="A0A1H0T0S8"/>
<evidence type="ECO:0000259" key="2">
    <source>
        <dbReference type="Pfam" id="PF02698"/>
    </source>
</evidence>
<dbReference type="CDD" id="cd06259">
    <property type="entry name" value="YdcF-like"/>
    <property type="match status" value="1"/>
</dbReference>
<keyword evidence="4" id="KW-1185">Reference proteome</keyword>
<gene>
    <name evidence="3" type="ORF">SAMN04515671_4404</name>
</gene>
<evidence type="ECO:0000313" key="4">
    <source>
        <dbReference type="Proteomes" id="UP000198741"/>
    </source>
</evidence>